<proteinExistence type="predicted"/>
<dbReference type="OrthoDB" id="10311522at2759"/>
<accession>A0A0F4GFZ2</accession>
<dbReference type="EMBL" id="LAFY01000661">
    <property type="protein sequence ID" value="KJX96349.1"/>
    <property type="molecule type" value="Genomic_DNA"/>
</dbReference>
<organism evidence="1 2">
    <name type="scientific">Zymoseptoria brevis</name>
    <dbReference type="NCBI Taxonomy" id="1047168"/>
    <lineage>
        <taxon>Eukaryota</taxon>
        <taxon>Fungi</taxon>
        <taxon>Dikarya</taxon>
        <taxon>Ascomycota</taxon>
        <taxon>Pezizomycotina</taxon>
        <taxon>Dothideomycetes</taxon>
        <taxon>Dothideomycetidae</taxon>
        <taxon>Mycosphaerellales</taxon>
        <taxon>Mycosphaerellaceae</taxon>
        <taxon>Zymoseptoria</taxon>
    </lineage>
</organism>
<comment type="caution">
    <text evidence="1">The sequence shown here is derived from an EMBL/GenBank/DDBJ whole genome shotgun (WGS) entry which is preliminary data.</text>
</comment>
<sequence>MLHSNTTRKPALNRKETERALYLSLYELMNRASTVGDEETAFALASILAQDEHCPILYRAHAHMLLGLWLDAPESIEHTKEAITMLEDDYYDELEADGRLQDFDREQVALAKRILRMAEEKAAAVEKNGEEDIGCAGPE</sequence>
<evidence type="ECO:0000313" key="1">
    <source>
        <dbReference type="EMBL" id="KJX96349.1"/>
    </source>
</evidence>
<dbReference type="Proteomes" id="UP000033647">
    <property type="component" value="Unassembled WGS sequence"/>
</dbReference>
<reference evidence="1 2" key="1">
    <citation type="submission" date="2015-03" db="EMBL/GenBank/DDBJ databases">
        <title>RNA-seq based gene annotation and comparative genomics of four Zymoseptoria species reveal species-specific pathogenicity related genes and transposable element activity.</title>
        <authorList>
            <person name="Grandaubert J."/>
            <person name="Bhattacharyya A."/>
            <person name="Stukenbrock E.H."/>
        </authorList>
    </citation>
    <scope>NUCLEOTIDE SEQUENCE [LARGE SCALE GENOMIC DNA]</scope>
    <source>
        <strain evidence="1 2">Zb18110</strain>
    </source>
</reference>
<name>A0A0F4GFZ2_9PEZI</name>
<dbReference type="AlphaFoldDB" id="A0A0F4GFZ2"/>
<gene>
    <name evidence="1" type="ORF">TI39_contig669g00021</name>
</gene>
<keyword evidence="2" id="KW-1185">Reference proteome</keyword>
<protein>
    <submittedName>
        <fullName evidence="1">Uncharacterized protein</fullName>
    </submittedName>
</protein>
<evidence type="ECO:0000313" key="2">
    <source>
        <dbReference type="Proteomes" id="UP000033647"/>
    </source>
</evidence>